<dbReference type="GO" id="GO:0004519">
    <property type="term" value="F:endonuclease activity"/>
    <property type="evidence" value="ECO:0007669"/>
    <property type="project" value="InterPro"/>
</dbReference>
<dbReference type="GO" id="GO:0008270">
    <property type="term" value="F:zinc ion binding"/>
    <property type="evidence" value="ECO:0007669"/>
    <property type="project" value="InterPro"/>
</dbReference>
<dbReference type="SMART" id="SM00507">
    <property type="entry name" value="HNHc"/>
    <property type="match status" value="1"/>
</dbReference>
<accession>X1LBD7</accession>
<reference evidence="2" key="1">
    <citation type="journal article" date="2014" name="Front. Microbiol.">
        <title>High frequency of phylogenetically diverse reductive dehalogenase-homologous genes in deep subseafloor sedimentary metagenomes.</title>
        <authorList>
            <person name="Kawai M."/>
            <person name="Futagami T."/>
            <person name="Toyoda A."/>
            <person name="Takaki Y."/>
            <person name="Nishi S."/>
            <person name="Hori S."/>
            <person name="Arai W."/>
            <person name="Tsubouchi T."/>
            <person name="Morono Y."/>
            <person name="Uchiyama I."/>
            <person name="Ito T."/>
            <person name="Fujiyama A."/>
            <person name="Inagaki F."/>
            <person name="Takami H."/>
        </authorList>
    </citation>
    <scope>NUCLEOTIDE SEQUENCE</scope>
    <source>
        <strain evidence="2">Expedition CK06-06</strain>
    </source>
</reference>
<protein>
    <recommendedName>
        <fullName evidence="1">HNH nuclease domain-containing protein</fullName>
    </recommendedName>
</protein>
<sequence>MQKLKERNTYTPTVIPQDCSNCGLPLNSPKGRDSVADLKTSFNSSDAALTGFRSSGTELESICYKNSFLVYVLNKKGDPLMPCSPRKAKMLLKEGKVKVAGRSPFTVQLTTSTGEAKQDITLGVDCGYSHVGLSAVSRKQELFSAEVNLRGDIVKLNSERRQYRRSRRSRKTWYRKPRFLNRKKDKGWLVPSIQHKLDSSLKLIGKVKEILPISKINVEVAAFDIQKIKDPEIEGEGYQNGVQKNFWNTREYVIFRDNHTCQSCKGSSKDPVLEVHHLESRQTGGDIPDNLITLCNTCHQNYHKGKLYLKLKETKGFKAQTFMNTIRWKLVNKLRELGNNVTHTYGYITKSKRIELGLAKSHSNDAFIIAGGYTHQRTAGYLMQQVRKCNRKLFKGSRSHIRNTANRFTFGFQRYDKVLWKGIECFISGRRKTGYFDIRMLTGEKLSASVKYSQL</sequence>
<dbReference type="InterPro" id="IPR003615">
    <property type="entry name" value="HNH_nuc"/>
</dbReference>
<dbReference type="AlphaFoldDB" id="X1LBD7"/>
<dbReference type="InterPro" id="IPR025938">
    <property type="entry name" value="RRXRR_dom"/>
</dbReference>
<dbReference type="Gene3D" id="1.10.30.50">
    <property type="match status" value="1"/>
</dbReference>
<name>X1LBD7_9ZZZZ</name>
<evidence type="ECO:0000313" key="2">
    <source>
        <dbReference type="EMBL" id="GAH99739.1"/>
    </source>
</evidence>
<organism evidence="2">
    <name type="scientific">marine sediment metagenome</name>
    <dbReference type="NCBI Taxonomy" id="412755"/>
    <lineage>
        <taxon>unclassified sequences</taxon>
        <taxon>metagenomes</taxon>
        <taxon>ecological metagenomes</taxon>
    </lineage>
</organism>
<feature type="domain" description="HNH nuclease" evidence="1">
    <location>
        <begin position="248"/>
        <end position="300"/>
    </location>
</feature>
<dbReference type="EMBL" id="BARV01001749">
    <property type="protein sequence ID" value="GAH99739.1"/>
    <property type="molecule type" value="Genomic_DNA"/>
</dbReference>
<dbReference type="Pfam" id="PF01844">
    <property type="entry name" value="HNH"/>
    <property type="match status" value="1"/>
</dbReference>
<dbReference type="CDD" id="cd00085">
    <property type="entry name" value="HNHc"/>
    <property type="match status" value="1"/>
</dbReference>
<dbReference type="InterPro" id="IPR002711">
    <property type="entry name" value="HNH"/>
</dbReference>
<dbReference type="GO" id="GO:0003676">
    <property type="term" value="F:nucleic acid binding"/>
    <property type="evidence" value="ECO:0007669"/>
    <property type="project" value="InterPro"/>
</dbReference>
<dbReference type="Pfam" id="PF14239">
    <property type="entry name" value="RRXRR"/>
    <property type="match status" value="1"/>
</dbReference>
<dbReference type="InterPro" id="IPR047693">
    <property type="entry name" value="RNA-guided_IscB-like"/>
</dbReference>
<evidence type="ECO:0000259" key="1">
    <source>
        <dbReference type="SMART" id="SM00507"/>
    </source>
</evidence>
<feature type="non-terminal residue" evidence="2">
    <location>
        <position position="455"/>
    </location>
</feature>
<comment type="caution">
    <text evidence="2">The sequence shown here is derived from an EMBL/GenBank/DDBJ whole genome shotgun (WGS) entry which is preliminary data.</text>
</comment>
<gene>
    <name evidence="2" type="ORF">S06H3_04874</name>
</gene>
<proteinExistence type="predicted"/>
<dbReference type="NCBIfam" id="NF040563">
    <property type="entry name" value="guided_IscB"/>
    <property type="match status" value="1"/>
</dbReference>